<name>A0ABP6MAX4_9ACTN</name>
<proteinExistence type="predicted"/>
<sequence length="79" mass="8091">MPSVRGAASGAADAAGRVPAVTAATSAAAARAARRLVLCMVKSPVFSRRSVQMLRGARNVCDARDAVTVAVLPELSARR</sequence>
<keyword evidence="2" id="KW-1185">Reference proteome</keyword>
<protein>
    <submittedName>
        <fullName evidence="1">Uncharacterized protein</fullName>
    </submittedName>
</protein>
<organism evidence="1 2">
    <name type="scientific">Streptomyces rectiviolaceus</name>
    <dbReference type="NCBI Taxonomy" id="332591"/>
    <lineage>
        <taxon>Bacteria</taxon>
        <taxon>Bacillati</taxon>
        <taxon>Actinomycetota</taxon>
        <taxon>Actinomycetes</taxon>
        <taxon>Kitasatosporales</taxon>
        <taxon>Streptomycetaceae</taxon>
        <taxon>Streptomyces</taxon>
    </lineage>
</organism>
<gene>
    <name evidence="1" type="ORF">GCM10010449_18880</name>
</gene>
<evidence type="ECO:0000313" key="1">
    <source>
        <dbReference type="EMBL" id="GAA3095522.1"/>
    </source>
</evidence>
<evidence type="ECO:0000313" key="2">
    <source>
        <dbReference type="Proteomes" id="UP001501637"/>
    </source>
</evidence>
<comment type="caution">
    <text evidence="1">The sequence shown here is derived from an EMBL/GenBank/DDBJ whole genome shotgun (WGS) entry which is preliminary data.</text>
</comment>
<reference evidence="2" key="1">
    <citation type="journal article" date="2019" name="Int. J. Syst. Evol. Microbiol.">
        <title>The Global Catalogue of Microorganisms (GCM) 10K type strain sequencing project: providing services to taxonomists for standard genome sequencing and annotation.</title>
        <authorList>
            <consortium name="The Broad Institute Genomics Platform"/>
            <consortium name="The Broad Institute Genome Sequencing Center for Infectious Disease"/>
            <person name="Wu L."/>
            <person name="Ma J."/>
        </authorList>
    </citation>
    <scope>NUCLEOTIDE SEQUENCE [LARGE SCALE GENOMIC DNA]</scope>
    <source>
        <strain evidence="2">JCM 9092</strain>
    </source>
</reference>
<dbReference type="Proteomes" id="UP001501637">
    <property type="component" value="Unassembled WGS sequence"/>
</dbReference>
<accession>A0ABP6MAX4</accession>
<dbReference type="EMBL" id="BAAAUG010000028">
    <property type="protein sequence ID" value="GAA3095522.1"/>
    <property type="molecule type" value="Genomic_DNA"/>
</dbReference>